<organism evidence="1 2">
    <name type="scientific">Loktanella fryxellensis</name>
    <dbReference type="NCBI Taxonomy" id="245187"/>
    <lineage>
        <taxon>Bacteria</taxon>
        <taxon>Pseudomonadati</taxon>
        <taxon>Pseudomonadota</taxon>
        <taxon>Alphaproteobacteria</taxon>
        <taxon>Rhodobacterales</taxon>
        <taxon>Roseobacteraceae</taxon>
        <taxon>Loktanella</taxon>
    </lineage>
</organism>
<name>A0A1H8AU90_9RHOB</name>
<gene>
    <name evidence="1" type="ORF">SAMN04488003_10418</name>
</gene>
<evidence type="ECO:0000313" key="1">
    <source>
        <dbReference type="EMBL" id="SEM73534.1"/>
    </source>
</evidence>
<dbReference type="AlphaFoldDB" id="A0A1H8AU90"/>
<protein>
    <submittedName>
        <fullName evidence="1">Uncharacterized protein</fullName>
    </submittedName>
</protein>
<sequence length="168" mass="18375">MRAALRTHREDRVLHLLARRQLQDARVTPGVEAATVDPDIATDIAGDILATAHAPRISDSHQPIATIGLTLSMTPDDLPVVFRSTRVDTDQWDTAPAARAEKALLALTRLPDVQPRLIWVLQQCGIADLSDLAAADLVHLEGRLGLFAVLLPLADWQDVARRCVHLPL</sequence>
<dbReference type="EMBL" id="FOCI01000004">
    <property type="protein sequence ID" value="SEM73534.1"/>
    <property type="molecule type" value="Genomic_DNA"/>
</dbReference>
<dbReference type="RefSeq" id="WP_143057992.1">
    <property type="nucleotide sequence ID" value="NZ_FOCI01000004.1"/>
</dbReference>
<evidence type="ECO:0000313" key="2">
    <source>
        <dbReference type="Proteomes" id="UP000199585"/>
    </source>
</evidence>
<proteinExistence type="predicted"/>
<keyword evidence="2" id="KW-1185">Reference proteome</keyword>
<accession>A0A1H8AU90</accession>
<reference evidence="1 2" key="1">
    <citation type="submission" date="2016-10" db="EMBL/GenBank/DDBJ databases">
        <authorList>
            <person name="de Groot N.N."/>
        </authorList>
    </citation>
    <scope>NUCLEOTIDE SEQUENCE [LARGE SCALE GENOMIC DNA]</scope>
    <source>
        <strain evidence="1 2">DSM 16213</strain>
    </source>
</reference>
<dbReference type="Proteomes" id="UP000199585">
    <property type="component" value="Unassembled WGS sequence"/>
</dbReference>
<dbReference type="STRING" id="245187.SAMN04488003_10418"/>